<evidence type="ECO:0000313" key="2">
    <source>
        <dbReference type="WBParaSite" id="HCON_00168910-00001"/>
    </source>
</evidence>
<reference evidence="2" key="1">
    <citation type="submission" date="2020-12" db="UniProtKB">
        <authorList>
            <consortium name="WormBaseParasite"/>
        </authorList>
    </citation>
    <scope>IDENTIFICATION</scope>
    <source>
        <strain evidence="2">MHco3</strain>
    </source>
</reference>
<name>A0A7I4Z3A2_HAECO</name>
<protein>
    <submittedName>
        <fullName evidence="2">Secreted protein</fullName>
    </submittedName>
</protein>
<dbReference type="Proteomes" id="UP000025227">
    <property type="component" value="Unplaced"/>
</dbReference>
<dbReference type="AlphaFoldDB" id="A0A7I4Z3A2"/>
<keyword evidence="1" id="KW-1185">Reference proteome</keyword>
<evidence type="ECO:0000313" key="1">
    <source>
        <dbReference type="Proteomes" id="UP000025227"/>
    </source>
</evidence>
<proteinExistence type="predicted"/>
<sequence>CVSALDVCRLKGAVVWRGPSHQTCRWGALCYNWLLDAAHSTRFVSSATRPGSRASRRTTAALHGTRVCNERTGRNKDYLHISRYFCTSAVRPMRRWYQVRGDDCLMRRCDVAFDC</sequence>
<organism evidence="1 2">
    <name type="scientific">Haemonchus contortus</name>
    <name type="common">Barber pole worm</name>
    <dbReference type="NCBI Taxonomy" id="6289"/>
    <lineage>
        <taxon>Eukaryota</taxon>
        <taxon>Metazoa</taxon>
        <taxon>Ecdysozoa</taxon>
        <taxon>Nematoda</taxon>
        <taxon>Chromadorea</taxon>
        <taxon>Rhabditida</taxon>
        <taxon>Rhabditina</taxon>
        <taxon>Rhabditomorpha</taxon>
        <taxon>Strongyloidea</taxon>
        <taxon>Trichostrongylidae</taxon>
        <taxon>Haemonchus</taxon>
    </lineage>
</organism>
<dbReference type="WBParaSite" id="HCON_00168910-00001">
    <property type="protein sequence ID" value="HCON_00168910-00001"/>
    <property type="gene ID" value="HCON_00168910"/>
</dbReference>
<accession>A0A7I4Z3A2</accession>